<name>A0A835R666_VANPL</name>
<keyword evidence="3" id="KW-1185">Reference proteome</keyword>
<organism evidence="2 4">
    <name type="scientific">Vanilla planifolia</name>
    <name type="common">Vanilla</name>
    <dbReference type="NCBI Taxonomy" id="51239"/>
    <lineage>
        <taxon>Eukaryota</taxon>
        <taxon>Viridiplantae</taxon>
        <taxon>Streptophyta</taxon>
        <taxon>Embryophyta</taxon>
        <taxon>Tracheophyta</taxon>
        <taxon>Spermatophyta</taxon>
        <taxon>Magnoliopsida</taxon>
        <taxon>Liliopsida</taxon>
        <taxon>Asparagales</taxon>
        <taxon>Orchidaceae</taxon>
        <taxon>Vanilloideae</taxon>
        <taxon>Vanilleae</taxon>
        <taxon>Vanilla</taxon>
    </lineage>
</organism>
<sequence>MLENEWHGPFGLLYGSRLRKWGFIASVYLQAQAHEEKRGHPLPSHGQNKRERERRPIFASCLSIAHFSLSWAEYHVI</sequence>
<dbReference type="EMBL" id="JADCNM010000004">
    <property type="protein sequence ID" value="KAG0486441.1"/>
    <property type="molecule type" value="Genomic_DNA"/>
</dbReference>
<gene>
    <name evidence="2" type="ORF">HPP92_008536</name>
    <name evidence="1" type="ORF">HPP92_008725</name>
</gene>
<evidence type="ECO:0000313" key="4">
    <source>
        <dbReference type="Proteomes" id="UP000639772"/>
    </source>
</evidence>
<dbReference type="AlphaFoldDB" id="A0A835R666"/>
<comment type="caution">
    <text evidence="2">The sequence shown here is derived from an EMBL/GenBank/DDBJ whole genome shotgun (WGS) entry which is preliminary data.</text>
</comment>
<accession>A0A835R666</accession>
<evidence type="ECO:0000313" key="2">
    <source>
        <dbReference type="EMBL" id="KAG0486441.1"/>
    </source>
</evidence>
<protein>
    <submittedName>
        <fullName evidence="2">Uncharacterized protein</fullName>
    </submittedName>
</protein>
<dbReference type="Proteomes" id="UP000639772">
    <property type="component" value="Unassembled WGS sequence"/>
</dbReference>
<evidence type="ECO:0000313" key="3">
    <source>
        <dbReference type="Proteomes" id="UP000636800"/>
    </source>
</evidence>
<evidence type="ECO:0000313" key="1">
    <source>
        <dbReference type="EMBL" id="KAG0484646.1"/>
    </source>
</evidence>
<proteinExistence type="predicted"/>
<reference evidence="3 4" key="1">
    <citation type="journal article" date="2020" name="Nat. Food">
        <title>A phased Vanilla planifolia genome enables genetic improvement of flavour and production.</title>
        <authorList>
            <person name="Hasing T."/>
            <person name="Tang H."/>
            <person name="Brym M."/>
            <person name="Khazi F."/>
            <person name="Huang T."/>
            <person name="Chambers A.H."/>
        </authorList>
    </citation>
    <scope>NUCLEOTIDE SEQUENCE [LARGE SCALE GENOMIC DNA]</scope>
    <source>
        <tissue evidence="2">Leaf</tissue>
    </source>
</reference>
<dbReference type="EMBL" id="JADCNL010000004">
    <property type="protein sequence ID" value="KAG0484646.1"/>
    <property type="molecule type" value="Genomic_DNA"/>
</dbReference>
<dbReference type="Proteomes" id="UP000636800">
    <property type="component" value="Unassembled WGS sequence"/>
</dbReference>